<feature type="region of interest" description="Disordered" evidence="1">
    <location>
        <begin position="1"/>
        <end position="54"/>
    </location>
</feature>
<protein>
    <submittedName>
        <fullName evidence="2">GH10630</fullName>
    </submittedName>
</protein>
<feature type="compositionally biased region" description="Polar residues" evidence="1">
    <location>
        <begin position="32"/>
        <end position="47"/>
    </location>
</feature>
<evidence type="ECO:0000256" key="1">
    <source>
        <dbReference type="SAM" id="MobiDB-lite"/>
    </source>
</evidence>
<dbReference type="InParanoid" id="B4K2W9"/>
<organism evidence="3">
    <name type="scientific">Drosophila grimshawi</name>
    <name type="common">Hawaiian fruit fly</name>
    <name type="synonym">Idiomyia grimshawi</name>
    <dbReference type="NCBI Taxonomy" id="7222"/>
    <lineage>
        <taxon>Eukaryota</taxon>
        <taxon>Metazoa</taxon>
        <taxon>Ecdysozoa</taxon>
        <taxon>Arthropoda</taxon>
        <taxon>Hexapoda</taxon>
        <taxon>Insecta</taxon>
        <taxon>Pterygota</taxon>
        <taxon>Neoptera</taxon>
        <taxon>Endopterygota</taxon>
        <taxon>Diptera</taxon>
        <taxon>Brachycera</taxon>
        <taxon>Muscomorpha</taxon>
        <taxon>Ephydroidea</taxon>
        <taxon>Drosophilidae</taxon>
        <taxon>Drosophila</taxon>
        <taxon>Hawaiian Drosophila</taxon>
    </lineage>
</organism>
<dbReference type="EMBL" id="CH920168">
    <property type="protein sequence ID" value="EDW04677.1"/>
    <property type="molecule type" value="Genomic_DNA"/>
</dbReference>
<dbReference type="PhylomeDB" id="B4K2W9"/>
<evidence type="ECO:0000313" key="2">
    <source>
        <dbReference type="EMBL" id="EDW04677.1"/>
    </source>
</evidence>
<proteinExistence type="predicted"/>
<reference evidence="2 3" key="1">
    <citation type="journal article" date="2007" name="Nature">
        <title>Evolution of genes and genomes on the Drosophila phylogeny.</title>
        <authorList>
            <consortium name="Drosophila 12 Genomes Consortium"/>
            <person name="Clark A.G."/>
            <person name="Eisen M.B."/>
            <person name="Smith D.R."/>
            <person name="Bergman C.M."/>
            <person name="Oliver B."/>
            <person name="Markow T.A."/>
            <person name="Kaufman T.C."/>
            <person name="Kellis M."/>
            <person name="Gelbart W."/>
            <person name="Iyer V.N."/>
            <person name="Pollard D.A."/>
            <person name="Sackton T.B."/>
            <person name="Larracuente A.M."/>
            <person name="Singh N.D."/>
            <person name="Abad J.P."/>
            <person name="Abt D.N."/>
            <person name="Adryan B."/>
            <person name="Aguade M."/>
            <person name="Akashi H."/>
            <person name="Anderson W.W."/>
            <person name="Aquadro C.F."/>
            <person name="Ardell D.H."/>
            <person name="Arguello R."/>
            <person name="Artieri C.G."/>
            <person name="Barbash D.A."/>
            <person name="Barker D."/>
            <person name="Barsanti P."/>
            <person name="Batterham P."/>
            <person name="Batzoglou S."/>
            <person name="Begun D."/>
            <person name="Bhutkar A."/>
            <person name="Blanco E."/>
            <person name="Bosak S.A."/>
            <person name="Bradley R.K."/>
            <person name="Brand A.D."/>
            <person name="Brent M.R."/>
            <person name="Brooks A.N."/>
            <person name="Brown R.H."/>
            <person name="Butlin R.K."/>
            <person name="Caggese C."/>
            <person name="Calvi B.R."/>
            <person name="Bernardo de Carvalho A."/>
            <person name="Caspi A."/>
            <person name="Castrezana S."/>
            <person name="Celniker S.E."/>
            <person name="Chang J.L."/>
            <person name="Chapple C."/>
            <person name="Chatterji S."/>
            <person name="Chinwalla A."/>
            <person name="Civetta A."/>
            <person name="Clifton S.W."/>
            <person name="Comeron J.M."/>
            <person name="Costello J.C."/>
            <person name="Coyne J.A."/>
            <person name="Daub J."/>
            <person name="David R.G."/>
            <person name="Delcher A.L."/>
            <person name="Delehaunty K."/>
            <person name="Do C.B."/>
            <person name="Ebling H."/>
            <person name="Edwards K."/>
            <person name="Eickbush T."/>
            <person name="Evans J.D."/>
            <person name="Filipski A."/>
            <person name="Findeiss S."/>
            <person name="Freyhult E."/>
            <person name="Fulton L."/>
            <person name="Fulton R."/>
            <person name="Garcia A.C."/>
            <person name="Gardiner A."/>
            <person name="Garfield D.A."/>
            <person name="Garvin B.E."/>
            <person name="Gibson G."/>
            <person name="Gilbert D."/>
            <person name="Gnerre S."/>
            <person name="Godfrey J."/>
            <person name="Good R."/>
            <person name="Gotea V."/>
            <person name="Gravely B."/>
            <person name="Greenberg A.J."/>
            <person name="Griffiths-Jones S."/>
            <person name="Gross S."/>
            <person name="Guigo R."/>
            <person name="Gustafson E.A."/>
            <person name="Haerty W."/>
            <person name="Hahn M.W."/>
            <person name="Halligan D.L."/>
            <person name="Halpern A.L."/>
            <person name="Halter G.M."/>
            <person name="Han M.V."/>
            <person name="Heger A."/>
            <person name="Hillier L."/>
            <person name="Hinrichs A.S."/>
            <person name="Holmes I."/>
            <person name="Hoskins R.A."/>
            <person name="Hubisz M.J."/>
            <person name="Hultmark D."/>
            <person name="Huntley M.A."/>
            <person name="Jaffe D.B."/>
            <person name="Jagadeeshan S."/>
            <person name="Jeck W.R."/>
            <person name="Johnson J."/>
            <person name="Jones C.D."/>
            <person name="Jordan W.C."/>
            <person name="Karpen G.H."/>
            <person name="Kataoka E."/>
            <person name="Keightley P.D."/>
            <person name="Kheradpour P."/>
            <person name="Kirkness E.F."/>
            <person name="Koerich L.B."/>
            <person name="Kristiansen K."/>
            <person name="Kudrna D."/>
            <person name="Kulathinal R.J."/>
            <person name="Kumar S."/>
            <person name="Kwok R."/>
            <person name="Lander E."/>
            <person name="Langley C.H."/>
            <person name="Lapoint R."/>
            <person name="Lazzaro B.P."/>
            <person name="Lee S.J."/>
            <person name="Levesque L."/>
            <person name="Li R."/>
            <person name="Lin C.F."/>
            <person name="Lin M.F."/>
            <person name="Lindblad-Toh K."/>
            <person name="Llopart A."/>
            <person name="Long M."/>
            <person name="Low L."/>
            <person name="Lozovsky E."/>
            <person name="Lu J."/>
            <person name="Luo M."/>
            <person name="Machado C.A."/>
            <person name="Makalowski W."/>
            <person name="Marzo M."/>
            <person name="Matsuda M."/>
            <person name="Matzkin L."/>
            <person name="McAllister B."/>
            <person name="McBride C.S."/>
            <person name="McKernan B."/>
            <person name="McKernan K."/>
            <person name="Mendez-Lago M."/>
            <person name="Minx P."/>
            <person name="Mollenhauer M.U."/>
            <person name="Montooth K."/>
            <person name="Mount S.M."/>
            <person name="Mu X."/>
            <person name="Myers E."/>
            <person name="Negre B."/>
            <person name="Newfeld S."/>
            <person name="Nielsen R."/>
            <person name="Noor M.A."/>
            <person name="O'Grady P."/>
            <person name="Pachter L."/>
            <person name="Papaceit M."/>
            <person name="Parisi M.J."/>
            <person name="Parisi M."/>
            <person name="Parts L."/>
            <person name="Pedersen J.S."/>
            <person name="Pesole G."/>
            <person name="Phillippy A.M."/>
            <person name="Ponting C.P."/>
            <person name="Pop M."/>
            <person name="Porcelli D."/>
            <person name="Powell J.R."/>
            <person name="Prohaska S."/>
            <person name="Pruitt K."/>
            <person name="Puig M."/>
            <person name="Quesneville H."/>
            <person name="Ram K.R."/>
            <person name="Rand D."/>
            <person name="Rasmussen M.D."/>
            <person name="Reed L.K."/>
            <person name="Reenan R."/>
            <person name="Reily A."/>
            <person name="Remington K.A."/>
            <person name="Rieger T.T."/>
            <person name="Ritchie M.G."/>
            <person name="Robin C."/>
            <person name="Rogers Y.H."/>
            <person name="Rohde C."/>
            <person name="Rozas J."/>
            <person name="Rubenfield M.J."/>
            <person name="Ruiz A."/>
            <person name="Russo S."/>
            <person name="Salzberg S.L."/>
            <person name="Sanchez-Gracia A."/>
            <person name="Saranga D.J."/>
            <person name="Sato H."/>
            <person name="Schaeffer S.W."/>
            <person name="Schatz M.C."/>
            <person name="Schlenke T."/>
            <person name="Schwartz R."/>
            <person name="Segarra C."/>
            <person name="Singh R.S."/>
            <person name="Sirot L."/>
            <person name="Sirota M."/>
            <person name="Sisneros N.B."/>
            <person name="Smith C.D."/>
            <person name="Smith T.F."/>
            <person name="Spieth J."/>
            <person name="Stage D.E."/>
            <person name="Stark A."/>
            <person name="Stephan W."/>
            <person name="Strausberg R.L."/>
            <person name="Strempel S."/>
            <person name="Sturgill D."/>
            <person name="Sutton G."/>
            <person name="Sutton G.G."/>
            <person name="Tao W."/>
            <person name="Teichmann S."/>
            <person name="Tobari Y.N."/>
            <person name="Tomimura Y."/>
            <person name="Tsolas J.M."/>
            <person name="Valente V.L."/>
            <person name="Venter E."/>
            <person name="Venter J.C."/>
            <person name="Vicario S."/>
            <person name="Vieira F.G."/>
            <person name="Vilella A.J."/>
            <person name="Villasante A."/>
            <person name="Walenz B."/>
            <person name="Wang J."/>
            <person name="Wasserman M."/>
            <person name="Watts T."/>
            <person name="Wilson D."/>
            <person name="Wilson R.K."/>
            <person name="Wing R.A."/>
            <person name="Wolfner M.F."/>
            <person name="Wong A."/>
            <person name="Wong G.K."/>
            <person name="Wu C.I."/>
            <person name="Wu G."/>
            <person name="Yamamoto D."/>
            <person name="Yang H.P."/>
            <person name="Yang S.P."/>
            <person name="Yorke J.A."/>
            <person name="Yoshida K."/>
            <person name="Zdobnov E."/>
            <person name="Zhang P."/>
            <person name="Zhang Y."/>
            <person name="Zimin A.V."/>
            <person name="Baldwin J."/>
            <person name="Abdouelleil A."/>
            <person name="Abdulkadir J."/>
            <person name="Abebe A."/>
            <person name="Abera B."/>
            <person name="Abreu J."/>
            <person name="Acer S.C."/>
            <person name="Aftuck L."/>
            <person name="Alexander A."/>
            <person name="An P."/>
            <person name="Anderson E."/>
            <person name="Anderson S."/>
            <person name="Arachi H."/>
            <person name="Azer M."/>
            <person name="Bachantsang P."/>
            <person name="Barry A."/>
            <person name="Bayul T."/>
            <person name="Berlin A."/>
            <person name="Bessette D."/>
            <person name="Bloom T."/>
            <person name="Blye J."/>
            <person name="Boguslavskiy L."/>
            <person name="Bonnet C."/>
            <person name="Boukhgalter B."/>
            <person name="Bourzgui I."/>
            <person name="Brown A."/>
            <person name="Cahill P."/>
            <person name="Channer S."/>
            <person name="Cheshatsang Y."/>
            <person name="Chuda L."/>
            <person name="Citroen M."/>
            <person name="Collymore A."/>
            <person name="Cooke P."/>
            <person name="Costello M."/>
            <person name="D'Aco K."/>
            <person name="Daza R."/>
            <person name="De Haan G."/>
            <person name="DeGray S."/>
            <person name="DeMaso C."/>
            <person name="Dhargay N."/>
            <person name="Dooley K."/>
            <person name="Dooley E."/>
            <person name="Doricent M."/>
            <person name="Dorje P."/>
            <person name="Dorjee K."/>
            <person name="Dupes A."/>
            <person name="Elong R."/>
            <person name="Falk J."/>
            <person name="Farina A."/>
            <person name="Faro S."/>
            <person name="Ferguson D."/>
            <person name="Fisher S."/>
            <person name="Foley C.D."/>
            <person name="Franke A."/>
            <person name="Friedrich D."/>
            <person name="Gadbois L."/>
            <person name="Gearin G."/>
            <person name="Gearin C.R."/>
            <person name="Giannoukos G."/>
            <person name="Goode T."/>
            <person name="Graham J."/>
            <person name="Grandbois E."/>
            <person name="Grewal S."/>
            <person name="Gyaltsen K."/>
            <person name="Hafez N."/>
            <person name="Hagos B."/>
            <person name="Hall J."/>
            <person name="Henson C."/>
            <person name="Hollinger A."/>
            <person name="Honan T."/>
            <person name="Huard M.D."/>
            <person name="Hughes L."/>
            <person name="Hurhula B."/>
            <person name="Husby M.E."/>
            <person name="Kamat A."/>
            <person name="Kanga B."/>
            <person name="Kashin S."/>
            <person name="Khazanovich D."/>
            <person name="Kisner P."/>
            <person name="Lance K."/>
            <person name="Lara M."/>
            <person name="Lee W."/>
            <person name="Lennon N."/>
            <person name="Letendre F."/>
            <person name="LeVine R."/>
            <person name="Lipovsky A."/>
            <person name="Liu X."/>
            <person name="Liu J."/>
            <person name="Liu S."/>
            <person name="Lokyitsang T."/>
            <person name="Lokyitsang Y."/>
            <person name="Lubonja R."/>
            <person name="Lui A."/>
            <person name="MacDonald P."/>
            <person name="Magnisalis V."/>
            <person name="Maru K."/>
            <person name="Matthews C."/>
            <person name="McCusker W."/>
            <person name="McDonough S."/>
            <person name="Mehta T."/>
            <person name="Meldrim J."/>
            <person name="Meneus L."/>
            <person name="Mihai O."/>
            <person name="Mihalev A."/>
            <person name="Mihova T."/>
            <person name="Mittelman R."/>
            <person name="Mlenga V."/>
            <person name="Montmayeur A."/>
            <person name="Mulrain L."/>
            <person name="Navidi A."/>
            <person name="Naylor J."/>
            <person name="Negash T."/>
            <person name="Nguyen T."/>
            <person name="Nguyen N."/>
            <person name="Nicol R."/>
            <person name="Norbu C."/>
            <person name="Norbu N."/>
            <person name="Novod N."/>
            <person name="O'Neill B."/>
            <person name="Osman S."/>
            <person name="Markiewicz E."/>
            <person name="Oyono O.L."/>
            <person name="Patti C."/>
            <person name="Phunkhang P."/>
            <person name="Pierre F."/>
            <person name="Priest M."/>
            <person name="Raghuraman S."/>
            <person name="Rege F."/>
            <person name="Reyes R."/>
            <person name="Rise C."/>
            <person name="Rogov P."/>
            <person name="Ross K."/>
            <person name="Ryan E."/>
            <person name="Settipalli S."/>
            <person name="Shea T."/>
            <person name="Sherpa N."/>
            <person name="Shi L."/>
            <person name="Shih D."/>
            <person name="Sparrow T."/>
            <person name="Spaulding J."/>
            <person name="Stalker J."/>
            <person name="Stange-Thomann N."/>
            <person name="Stavropoulos S."/>
            <person name="Stone C."/>
            <person name="Strader C."/>
            <person name="Tesfaye S."/>
            <person name="Thomson T."/>
            <person name="Thoulutsang Y."/>
            <person name="Thoulutsang D."/>
            <person name="Topham K."/>
            <person name="Topping I."/>
            <person name="Tsamla T."/>
            <person name="Vassiliev H."/>
            <person name="Vo A."/>
            <person name="Wangchuk T."/>
            <person name="Wangdi T."/>
            <person name="Weiand M."/>
            <person name="Wilkinson J."/>
            <person name="Wilson A."/>
            <person name="Yadav S."/>
            <person name="Young G."/>
            <person name="Yu Q."/>
            <person name="Zembek L."/>
            <person name="Zhong D."/>
            <person name="Zimmer A."/>
            <person name="Zwirko Z."/>
            <person name="Jaffe D.B."/>
            <person name="Alvarez P."/>
            <person name="Brockman W."/>
            <person name="Butler J."/>
            <person name="Chin C."/>
            <person name="Gnerre S."/>
            <person name="Grabherr M."/>
            <person name="Kleber M."/>
            <person name="Mauceli E."/>
            <person name="MacCallum I."/>
        </authorList>
    </citation>
    <scope>NUCLEOTIDE SEQUENCE [LARGE SCALE GENOMIC DNA]</scope>
    <source>
        <strain evidence="3">Tucson 15287-2541.00</strain>
    </source>
</reference>
<name>B4K2W9_DROGR</name>
<gene>
    <name evidence="2" type="primary">Dgri\GH10630</name>
    <name evidence="2" type="ORF">Dgri_GH10630</name>
</gene>
<sequence length="109" mass="12303">MKPNEHVQEKNLYQKSRPAEVTLKTSNKKPGLSTQSSPSMKSIQPASKRSRKMRPLFLGNSMDIDECMSDKDAVLQQHIQQEHEQGQVQAAKVPTLFLPKVAQIHPLLD</sequence>
<accession>B4K2W9</accession>
<evidence type="ECO:0000313" key="3">
    <source>
        <dbReference type="Proteomes" id="UP000001070"/>
    </source>
</evidence>
<keyword evidence="3" id="KW-1185">Reference proteome</keyword>
<dbReference type="AlphaFoldDB" id="B4K2W9"/>
<dbReference type="HOGENOM" id="CLU_2186628_0_0_1"/>
<dbReference type="Proteomes" id="UP000001070">
    <property type="component" value="Unassembled WGS sequence"/>
</dbReference>